<dbReference type="EMBL" id="BARS01038718">
    <property type="protein sequence ID" value="GAG25729.1"/>
    <property type="molecule type" value="Genomic_DNA"/>
</dbReference>
<accession>X0W4D7</accession>
<dbReference type="PANTHER" id="PTHR23150">
    <property type="entry name" value="SULFATASE MODIFYING FACTOR 1, 2"/>
    <property type="match status" value="1"/>
</dbReference>
<comment type="caution">
    <text evidence="2">The sequence shown here is derived from an EMBL/GenBank/DDBJ whole genome shotgun (WGS) entry which is preliminary data.</text>
</comment>
<dbReference type="SUPFAM" id="SSF56436">
    <property type="entry name" value="C-type lectin-like"/>
    <property type="match status" value="1"/>
</dbReference>
<gene>
    <name evidence="2" type="ORF">S01H1_59212</name>
</gene>
<dbReference type="InterPro" id="IPR005532">
    <property type="entry name" value="SUMF_dom"/>
</dbReference>
<reference evidence="2" key="1">
    <citation type="journal article" date="2014" name="Front. Microbiol.">
        <title>High frequency of phylogenetically diverse reductive dehalogenase-homologous genes in deep subseafloor sedimentary metagenomes.</title>
        <authorList>
            <person name="Kawai M."/>
            <person name="Futagami T."/>
            <person name="Toyoda A."/>
            <person name="Takaki Y."/>
            <person name="Nishi S."/>
            <person name="Hori S."/>
            <person name="Arai W."/>
            <person name="Tsubouchi T."/>
            <person name="Morono Y."/>
            <person name="Uchiyama I."/>
            <person name="Ito T."/>
            <person name="Fujiyama A."/>
            <person name="Inagaki F."/>
            <person name="Takami H."/>
        </authorList>
    </citation>
    <scope>NUCLEOTIDE SEQUENCE</scope>
    <source>
        <strain evidence="2">Expedition CK06-06</strain>
    </source>
</reference>
<dbReference type="InterPro" id="IPR042095">
    <property type="entry name" value="SUMF_sf"/>
</dbReference>
<dbReference type="PANTHER" id="PTHR23150:SF19">
    <property type="entry name" value="FORMYLGLYCINE-GENERATING ENZYME"/>
    <property type="match status" value="1"/>
</dbReference>
<evidence type="ECO:0000259" key="1">
    <source>
        <dbReference type="Pfam" id="PF03781"/>
    </source>
</evidence>
<dbReference type="AlphaFoldDB" id="X0W4D7"/>
<dbReference type="InterPro" id="IPR051043">
    <property type="entry name" value="Sulfatase_Mod_Factor_Kinase"/>
</dbReference>
<evidence type="ECO:0000313" key="2">
    <source>
        <dbReference type="EMBL" id="GAG25729.1"/>
    </source>
</evidence>
<organism evidence="2">
    <name type="scientific">marine sediment metagenome</name>
    <dbReference type="NCBI Taxonomy" id="412755"/>
    <lineage>
        <taxon>unclassified sequences</taxon>
        <taxon>metagenomes</taxon>
        <taxon>ecological metagenomes</taxon>
    </lineage>
</organism>
<feature type="domain" description="Sulfatase-modifying factor enzyme-like" evidence="1">
    <location>
        <begin position="6"/>
        <end position="141"/>
    </location>
</feature>
<dbReference type="GO" id="GO:0120147">
    <property type="term" value="F:formylglycine-generating oxidase activity"/>
    <property type="evidence" value="ECO:0007669"/>
    <property type="project" value="TreeGrafter"/>
</dbReference>
<dbReference type="Pfam" id="PF03781">
    <property type="entry name" value="FGE-sulfatase"/>
    <property type="match status" value="1"/>
</dbReference>
<dbReference type="InterPro" id="IPR016187">
    <property type="entry name" value="CTDL_fold"/>
</dbReference>
<dbReference type="Gene3D" id="3.90.1580.10">
    <property type="entry name" value="paralog of FGE (formylglycine-generating enzyme)"/>
    <property type="match status" value="1"/>
</dbReference>
<name>X0W4D7_9ZZZZ</name>
<protein>
    <recommendedName>
        <fullName evidence="1">Sulfatase-modifying factor enzyme-like domain-containing protein</fullName>
    </recommendedName>
</protein>
<sequence>MFPAGAADHPVNGVSWYEASAYCQWKGKKLPSTTQWWRAALGEGDHPYPWGDDPETLRYRTNFEAVGTMEAESFPLGVSQFGVFEMAGNVREWLSAEDAAPGMVPSIGGSWQDPEYTFSVEWREALPQGLANETTGFRCVRHIE</sequence>
<proteinExistence type="predicted"/>